<dbReference type="EMBL" id="VUJU01002544">
    <property type="protein sequence ID" value="KAF0760901.1"/>
    <property type="molecule type" value="Genomic_DNA"/>
</dbReference>
<organism evidence="1 2">
    <name type="scientific">Aphis craccivora</name>
    <name type="common">Cowpea aphid</name>
    <dbReference type="NCBI Taxonomy" id="307492"/>
    <lineage>
        <taxon>Eukaryota</taxon>
        <taxon>Metazoa</taxon>
        <taxon>Ecdysozoa</taxon>
        <taxon>Arthropoda</taxon>
        <taxon>Hexapoda</taxon>
        <taxon>Insecta</taxon>
        <taxon>Pterygota</taxon>
        <taxon>Neoptera</taxon>
        <taxon>Paraneoptera</taxon>
        <taxon>Hemiptera</taxon>
        <taxon>Sternorrhyncha</taxon>
        <taxon>Aphidomorpha</taxon>
        <taxon>Aphidoidea</taxon>
        <taxon>Aphididae</taxon>
        <taxon>Aphidini</taxon>
        <taxon>Aphis</taxon>
        <taxon>Aphis</taxon>
    </lineage>
</organism>
<evidence type="ECO:0000313" key="1">
    <source>
        <dbReference type="EMBL" id="KAF0760901.1"/>
    </source>
</evidence>
<keyword evidence="2" id="KW-1185">Reference proteome</keyword>
<dbReference type="OrthoDB" id="7486082at2759"/>
<name>A0A6G0YTG3_APHCR</name>
<reference evidence="1 2" key="1">
    <citation type="submission" date="2019-08" db="EMBL/GenBank/DDBJ databases">
        <title>Whole genome of Aphis craccivora.</title>
        <authorList>
            <person name="Voronova N.V."/>
            <person name="Shulinski R.S."/>
            <person name="Bandarenka Y.V."/>
            <person name="Zhorov D.G."/>
            <person name="Warner D."/>
        </authorList>
    </citation>
    <scope>NUCLEOTIDE SEQUENCE [LARGE SCALE GENOMIC DNA]</scope>
    <source>
        <strain evidence="1">180601</strain>
        <tissue evidence="1">Whole Body</tissue>
    </source>
</reference>
<evidence type="ECO:0000313" key="2">
    <source>
        <dbReference type="Proteomes" id="UP000478052"/>
    </source>
</evidence>
<dbReference type="AlphaFoldDB" id="A0A6G0YTG3"/>
<comment type="caution">
    <text evidence="1">The sequence shown here is derived from an EMBL/GenBank/DDBJ whole genome shotgun (WGS) entry which is preliminary data.</text>
</comment>
<sequence>MLKFLLAFYIQDSTRVSLPDIDRGRADPRNIIFAIVPSIENAQYYKLGNKYDTLPQLYTINQFGVYLLSLIQLDEVLRWYTCRKIIE</sequence>
<dbReference type="Proteomes" id="UP000478052">
    <property type="component" value="Unassembled WGS sequence"/>
</dbReference>
<protein>
    <submittedName>
        <fullName evidence="1">Uncharacterized protein</fullName>
    </submittedName>
</protein>
<proteinExistence type="predicted"/>
<gene>
    <name evidence="1" type="ORF">FWK35_00011276</name>
</gene>
<accession>A0A6G0YTG3</accession>